<dbReference type="Pfam" id="PF07714">
    <property type="entry name" value="PK_Tyr_Ser-Thr"/>
    <property type="match status" value="1"/>
</dbReference>
<accession>A0A518B2Y3</accession>
<keyword evidence="6 12" id="KW-0418">Kinase</keyword>
<dbReference type="SUPFAM" id="SSF48452">
    <property type="entry name" value="TPR-like"/>
    <property type="match status" value="2"/>
</dbReference>
<dbReference type="PROSITE" id="PS50011">
    <property type="entry name" value="PROTEIN_KINASE_DOM"/>
    <property type="match status" value="1"/>
</dbReference>
<dbReference type="InterPro" id="IPR011009">
    <property type="entry name" value="Kinase-like_dom_sf"/>
</dbReference>
<keyword evidence="8" id="KW-0963">Cytoplasm</keyword>
<evidence type="ECO:0000256" key="1">
    <source>
        <dbReference type="ARBA" id="ARBA00004300"/>
    </source>
</evidence>
<dbReference type="SMART" id="SM00220">
    <property type="entry name" value="S_TKc"/>
    <property type="match status" value="1"/>
</dbReference>
<dbReference type="Gene3D" id="1.25.40.10">
    <property type="entry name" value="Tetratricopeptide repeat domain"/>
    <property type="match status" value="2"/>
</dbReference>
<organism evidence="12 13">
    <name type="scientific">Kolteria novifilia</name>
    <dbReference type="NCBI Taxonomy" id="2527975"/>
    <lineage>
        <taxon>Bacteria</taxon>
        <taxon>Pseudomonadati</taxon>
        <taxon>Planctomycetota</taxon>
        <taxon>Planctomycetia</taxon>
        <taxon>Kolteriales</taxon>
        <taxon>Kolteriaceae</taxon>
        <taxon>Kolteria</taxon>
    </lineage>
</organism>
<name>A0A518B2Y3_9BACT</name>
<evidence type="ECO:0000256" key="5">
    <source>
        <dbReference type="ARBA" id="ARBA00022741"/>
    </source>
</evidence>
<keyword evidence="5 9" id="KW-0547">Nucleotide-binding</keyword>
<dbReference type="InterPro" id="IPR011990">
    <property type="entry name" value="TPR-like_helical_dom_sf"/>
</dbReference>
<dbReference type="GO" id="GO:0000922">
    <property type="term" value="C:spindle pole"/>
    <property type="evidence" value="ECO:0007669"/>
    <property type="project" value="UniProtKB-SubCell"/>
</dbReference>
<dbReference type="AlphaFoldDB" id="A0A518B2Y3"/>
<feature type="binding site" evidence="9">
    <location>
        <position position="127"/>
    </location>
    <ligand>
        <name>ATP</name>
        <dbReference type="ChEBI" id="CHEBI:30616"/>
    </ligand>
</feature>
<comment type="subcellular location">
    <subcellularLocation>
        <location evidence="1">Cytoplasm</location>
        <location evidence="1">Cytoskeleton</location>
        <location evidence="1">Microtubule organizing center</location>
        <location evidence="1">Centrosome</location>
    </subcellularLocation>
    <subcellularLocation>
        <location evidence="2">Cytoplasm</location>
        <location evidence="2">Cytoskeleton</location>
        <location evidence="2">Spindle pole</location>
    </subcellularLocation>
</comment>
<evidence type="ECO:0000256" key="2">
    <source>
        <dbReference type="ARBA" id="ARBA00004647"/>
    </source>
</evidence>
<reference evidence="12 13" key="1">
    <citation type="submission" date="2019-02" db="EMBL/GenBank/DDBJ databases">
        <title>Deep-cultivation of Planctomycetes and their phenomic and genomic characterization uncovers novel biology.</title>
        <authorList>
            <person name="Wiegand S."/>
            <person name="Jogler M."/>
            <person name="Boedeker C."/>
            <person name="Pinto D."/>
            <person name="Vollmers J."/>
            <person name="Rivas-Marin E."/>
            <person name="Kohn T."/>
            <person name="Peeters S.H."/>
            <person name="Heuer A."/>
            <person name="Rast P."/>
            <person name="Oberbeckmann S."/>
            <person name="Bunk B."/>
            <person name="Jeske O."/>
            <person name="Meyerdierks A."/>
            <person name="Storesund J.E."/>
            <person name="Kallscheuer N."/>
            <person name="Luecker S."/>
            <person name="Lage O.M."/>
            <person name="Pohl T."/>
            <person name="Merkel B.J."/>
            <person name="Hornburger P."/>
            <person name="Mueller R.-W."/>
            <person name="Bruemmer F."/>
            <person name="Labrenz M."/>
            <person name="Spormann A.M."/>
            <person name="Op den Camp H."/>
            <person name="Overmann J."/>
            <person name="Amann R."/>
            <person name="Jetten M.S.M."/>
            <person name="Mascher T."/>
            <person name="Medema M.H."/>
            <person name="Devos D.P."/>
            <person name="Kaster A.-K."/>
            <person name="Ovreas L."/>
            <person name="Rohde M."/>
            <person name="Galperin M.Y."/>
            <person name="Jogler C."/>
        </authorList>
    </citation>
    <scope>NUCLEOTIDE SEQUENCE [LARGE SCALE GENOMIC DNA]</scope>
    <source>
        <strain evidence="12 13">Pan216</strain>
    </source>
</reference>
<dbReference type="CDD" id="cd14014">
    <property type="entry name" value="STKc_PknB_like"/>
    <property type="match status" value="1"/>
</dbReference>
<keyword evidence="13" id="KW-1185">Reference proteome</keyword>
<protein>
    <submittedName>
        <fullName evidence="12">Serine/threonine-protein kinase PrkC</fullName>
        <ecNumber evidence="12">2.7.11.1</ecNumber>
    </submittedName>
</protein>
<dbReference type="EMBL" id="CP036279">
    <property type="protein sequence ID" value="QDU61296.1"/>
    <property type="molecule type" value="Genomic_DNA"/>
</dbReference>
<gene>
    <name evidence="12" type="primary">prkC_7</name>
    <name evidence="12" type="ORF">Pan216_21510</name>
</gene>
<dbReference type="KEGG" id="knv:Pan216_21510"/>
<evidence type="ECO:0000256" key="9">
    <source>
        <dbReference type="PROSITE-ProRule" id="PRU10141"/>
    </source>
</evidence>
<dbReference type="Gene3D" id="3.30.200.20">
    <property type="entry name" value="Phosphorylase Kinase, domain 1"/>
    <property type="match status" value="1"/>
</dbReference>
<evidence type="ECO:0000256" key="7">
    <source>
        <dbReference type="ARBA" id="ARBA00022840"/>
    </source>
</evidence>
<sequence length="954" mass="107424">MGKSDEDEPLVEEREIDEDAPRDPLEELAAEFIERKRKGERVTIDEYVNRHPDLAYEIRELFPTIEAMEGIRTKKKESLEVSRHRTKKLAQLERLGDLRVIREIGRGGMGVVYEAHQASLRRRVAVKVLPIVGTADSKAVRRFRREARAAANLHHTNIVPVHYSGRREDCCYYVMQLIDGVTLDALLDEDRPLAERVAPSSGKLPTQPIPAMVDTFDGDDIDLTSEEHLTPASYPIEDDRYVARIGLQIAQALQYAHDQGTLHRDIKPGNIMLDRRGNVWITDFGLAKSLHGDSISVTGEIVGTLRYIAPERLDGFVDPRSDVYSLGVTLYELLSRKPAFDQKARTPWREMVERIRTGKCEPLHQTRRGIPKDLATIVEKAMTLEPEDRYQRASDLADDLRRFLEDRQVSSRSYSTVERIGRWMKQSPTVAALSTTTLGLSLAFGLVTALGVVALQQSLDREAQHRIKAETSAQIASTTLDKIFERFHPSRGAGATEIEGATTLAGNQGGAVSSADAALLEELLSFYDQLSQEEIRDASIGARPAIARRRVGRIQQSLGQFDAALEAYRDAIGKYQTLAATSDALDDPKLEVARIRNDMGDVLRRLQRTEEARQVHETALEELGQAMATTTPTKELNYEVARTHYLLGSRLRPGMGPFSPPPDEAVFPVTDALDAEEEVTFPRGQDRKHLENAVAVLERLVDDHPQFRAARSLLGVCLRELAADRYSLRTDEDIAAEKRAVEIFEQLIKEDKNDVNSRHQLMETLSELNVFGASLRPEHYARAEANLRRALAIGEDLVSQDPHSLDCSLALVHLYYKLGSVIEQRSSTADDEVKRERLIQVEDCFRKAYELQMTLAERFPQATAYRLWASKFQLDLARAQRELGRLMESRSTLEGSIARLTQLWQRDPGNRRIAALLSVSYEDLERLLSQLGLENEAAVARTKAKTYRSQLDQS</sequence>
<evidence type="ECO:0000313" key="12">
    <source>
        <dbReference type="EMBL" id="QDU61296.1"/>
    </source>
</evidence>
<dbReference type="Gene3D" id="1.10.510.10">
    <property type="entry name" value="Transferase(Phosphotransferase) domain 1"/>
    <property type="match status" value="1"/>
</dbReference>
<evidence type="ECO:0000313" key="13">
    <source>
        <dbReference type="Proteomes" id="UP000317093"/>
    </source>
</evidence>
<dbReference type="PROSITE" id="PS00107">
    <property type="entry name" value="PROTEIN_KINASE_ATP"/>
    <property type="match status" value="1"/>
</dbReference>
<dbReference type="GO" id="GO:0005813">
    <property type="term" value="C:centrosome"/>
    <property type="evidence" value="ECO:0007669"/>
    <property type="project" value="UniProtKB-SubCell"/>
</dbReference>
<evidence type="ECO:0000259" key="11">
    <source>
        <dbReference type="PROSITE" id="PS50011"/>
    </source>
</evidence>
<dbReference type="OrthoDB" id="6111975at2"/>
<evidence type="ECO:0000256" key="6">
    <source>
        <dbReference type="ARBA" id="ARBA00022777"/>
    </source>
</evidence>
<dbReference type="SMART" id="SM00028">
    <property type="entry name" value="TPR"/>
    <property type="match status" value="2"/>
</dbReference>
<dbReference type="EC" id="2.7.11.1" evidence="12"/>
<evidence type="ECO:0000256" key="10">
    <source>
        <dbReference type="SAM" id="MobiDB-lite"/>
    </source>
</evidence>
<feature type="region of interest" description="Disordered" evidence="10">
    <location>
        <begin position="1"/>
        <end position="23"/>
    </location>
</feature>
<comment type="similarity">
    <text evidence="3">Belongs to the protein kinase superfamily. NEK Ser/Thr protein kinase family. NIMA subfamily.</text>
</comment>
<dbReference type="PANTHER" id="PTHR43289">
    <property type="entry name" value="MITOGEN-ACTIVATED PROTEIN KINASE KINASE KINASE 20-RELATED"/>
    <property type="match status" value="1"/>
</dbReference>
<feature type="compositionally biased region" description="Acidic residues" evidence="10">
    <location>
        <begin position="1"/>
        <end position="18"/>
    </location>
</feature>
<evidence type="ECO:0000256" key="3">
    <source>
        <dbReference type="ARBA" id="ARBA00010886"/>
    </source>
</evidence>
<dbReference type="InterPro" id="IPR017441">
    <property type="entry name" value="Protein_kinase_ATP_BS"/>
</dbReference>
<dbReference type="SUPFAM" id="SSF56112">
    <property type="entry name" value="Protein kinase-like (PK-like)"/>
    <property type="match status" value="1"/>
</dbReference>
<evidence type="ECO:0000256" key="8">
    <source>
        <dbReference type="ARBA" id="ARBA00023212"/>
    </source>
</evidence>
<dbReference type="GO" id="GO:0004674">
    <property type="term" value="F:protein serine/threonine kinase activity"/>
    <property type="evidence" value="ECO:0007669"/>
    <property type="project" value="UniProtKB-EC"/>
</dbReference>
<proteinExistence type="inferred from homology"/>
<keyword evidence="8" id="KW-0206">Cytoskeleton</keyword>
<keyword evidence="4 12" id="KW-0808">Transferase</keyword>
<dbReference type="InterPro" id="IPR019734">
    <property type="entry name" value="TPR_rpt"/>
</dbReference>
<keyword evidence="7 9" id="KW-0067">ATP-binding</keyword>
<feature type="domain" description="Protein kinase" evidence="11">
    <location>
        <begin position="98"/>
        <end position="404"/>
    </location>
</feature>
<dbReference type="InterPro" id="IPR000719">
    <property type="entry name" value="Prot_kinase_dom"/>
</dbReference>
<dbReference type="GO" id="GO:0005524">
    <property type="term" value="F:ATP binding"/>
    <property type="evidence" value="ECO:0007669"/>
    <property type="project" value="UniProtKB-UniRule"/>
</dbReference>
<dbReference type="Proteomes" id="UP000317093">
    <property type="component" value="Chromosome"/>
</dbReference>
<dbReference type="PANTHER" id="PTHR43289:SF34">
    <property type="entry name" value="SERINE_THREONINE-PROTEIN KINASE YBDM-RELATED"/>
    <property type="match status" value="1"/>
</dbReference>
<dbReference type="RefSeq" id="WP_145257904.1">
    <property type="nucleotide sequence ID" value="NZ_CP036279.1"/>
</dbReference>
<evidence type="ECO:0000256" key="4">
    <source>
        <dbReference type="ARBA" id="ARBA00022679"/>
    </source>
</evidence>
<dbReference type="InterPro" id="IPR001245">
    <property type="entry name" value="Ser-Thr/Tyr_kinase_cat_dom"/>
</dbReference>